<reference evidence="1" key="2">
    <citation type="journal article" date="2020" name="Nat. Commun.">
        <title>Large-scale genome sequencing of mycorrhizal fungi provides insights into the early evolution of symbiotic traits.</title>
        <authorList>
            <person name="Miyauchi S."/>
            <person name="Kiss E."/>
            <person name="Kuo A."/>
            <person name="Drula E."/>
            <person name="Kohler A."/>
            <person name="Sanchez-Garcia M."/>
            <person name="Morin E."/>
            <person name="Andreopoulos B."/>
            <person name="Barry K.W."/>
            <person name="Bonito G."/>
            <person name="Buee M."/>
            <person name="Carver A."/>
            <person name="Chen C."/>
            <person name="Cichocki N."/>
            <person name="Clum A."/>
            <person name="Culley D."/>
            <person name="Crous P.W."/>
            <person name="Fauchery L."/>
            <person name="Girlanda M."/>
            <person name="Hayes R.D."/>
            <person name="Keri Z."/>
            <person name="LaButti K."/>
            <person name="Lipzen A."/>
            <person name="Lombard V."/>
            <person name="Magnuson J."/>
            <person name="Maillard F."/>
            <person name="Murat C."/>
            <person name="Nolan M."/>
            <person name="Ohm R.A."/>
            <person name="Pangilinan J."/>
            <person name="Pereira M.F."/>
            <person name="Perotto S."/>
            <person name="Peter M."/>
            <person name="Pfister S."/>
            <person name="Riley R."/>
            <person name="Sitrit Y."/>
            <person name="Stielow J.B."/>
            <person name="Szollosi G."/>
            <person name="Zifcakova L."/>
            <person name="Stursova M."/>
            <person name="Spatafora J.W."/>
            <person name="Tedersoo L."/>
            <person name="Vaario L.M."/>
            <person name="Yamada A."/>
            <person name="Yan M."/>
            <person name="Wang P."/>
            <person name="Xu J."/>
            <person name="Bruns T."/>
            <person name="Baldrian P."/>
            <person name="Vilgalys R."/>
            <person name="Dunand C."/>
            <person name="Henrissat B."/>
            <person name="Grigoriev I.V."/>
            <person name="Hibbett D."/>
            <person name="Nagy L.G."/>
            <person name="Martin F.M."/>
        </authorList>
    </citation>
    <scope>NUCLEOTIDE SEQUENCE</scope>
    <source>
        <strain evidence="1">P2</strain>
    </source>
</reference>
<comment type="caution">
    <text evidence="1">The sequence shown here is derived from an EMBL/GenBank/DDBJ whole genome shotgun (WGS) entry which is preliminary data.</text>
</comment>
<sequence>MFSINIHRPFPPLPRTIRNSHLLSTLLLFVAIPHTLPSCPTPPSTRIPTGLRHPARWLITQRPNRPGHESQVRANVSDRHSHSH</sequence>
<dbReference type="EMBL" id="MU118110">
    <property type="protein sequence ID" value="KAF9644981.1"/>
    <property type="molecule type" value="Genomic_DNA"/>
</dbReference>
<reference evidence="1" key="1">
    <citation type="submission" date="2019-10" db="EMBL/GenBank/DDBJ databases">
        <authorList>
            <consortium name="DOE Joint Genome Institute"/>
            <person name="Kuo A."/>
            <person name="Miyauchi S."/>
            <person name="Kiss E."/>
            <person name="Drula E."/>
            <person name="Kohler A."/>
            <person name="Sanchez-Garcia M."/>
            <person name="Andreopoulos B."/>
            <person name="Barry K.W."/>
            <person name="Bonito G."/>
            <person name="Buee M."/>
            <person name="Carver A."/>
            <person name="Chen C."/>
            <person name="Cichocki N."/>
            <person name="Clum A."/>
            <person name="Culley D."/>
            <person name="Crous P.W."/>
            <person name="Fauchery L."/>
            <person name="Girlanda M."/>
            <person name="Hayes R."/>
            <person name="Keri Z."/>
            <person name="Labutti K."/>
            <person name="Lipzen A."/>
            <person name="Lombard V."/>
            <person name="Magnuson J."/>
            <person name="Maillard F."/>
            <person name="Morin E."/>
            <person name="Murat C."/>
            <person name="Nolan M."/>
            <person name="Ohm R."/>
            <person name="Pangilinan J."/>
            <person name="Pereira M."/>
            <person name="Perotto S."/>
            <person name="Peter M."/>
            <person name="Riley R."/>
            <person name="Sitrit Y."/>
            <person name="Stielow B."/>
            <person name="Szollosi G."/>
            <person name="Zifcakova L."/>
            <person name="Stursova M."/>
            <person name="Spatafora J.W."/>
            <person name="Tedersoo L."/>
            <person name="Vaario L.-M."/>
            <person name="Yamada A."/>
            <person name="Yan M."/>
            <person name="Wang P."/>
            <person name="Xu J."/>
            <person name="Bruns T."/>
            <person name="Baldrian P."/>
            <person name="Vilgalys R."/>
            <person name="Henrissat B."/>
            <person name="Grigoriev I.V."/>
            <person name="Hibbett D."/>
            <person name="Nagy L.G."/>
            <person name="Martin F.M."/>
        </authorList>
    </citation>
    <scope>NUCLEOTIDE SEQUENCE</scope>
    <source>
        <strain evidence="1">P2</strain>
    </source>
</reference>
<organism evidence="1 2">
    <name type="scientific">Thelephora ganbajun</name>
    <name type="common">Ganba fungus</name>
    <dbReference type="NCBI Taxonomy" id="370292"/>
    <lineage>
        <taxon>Eukaryota</taxon>
        <taxon>Fungi</taxon>
        <taxon>Dikarya</taxon>
        <taxon>Basidiomycota</taxon>
        <taxon>Agaricomycotina</taxon>
        <taxon>Agaricomycetes</taxon>
        <taxon>Thelephorales</taxon>
        <taxon>Thelephoraceae</taxon>
        <taxon>Thelephora</taxon>
    </lineage>
</organism>
<protein>
    <submittedName>
        <fullName evidence="1">Uncharacterized protein</fullName>
    </submittedName>
</protein>
<gene>
    <name evidence="1" type="ORF">BDM02DRAFT_3120991</name>
</gene>
<accession>A0ACB6Z5V2</accession>
<proteinExistence type="predicted"/>
<dbReference type="Proteomes" id="UP000886501">
    <property type="component" value="Unassembled WGS sequence"/>
</dbReference>
<keyword evidence="2" id="KW-1185">Reference proteome</keyword>
<evidence type="ECO:0000313" key="1">
    <source>
        <dbReference type="EMBL" id="KAF9644981.1"/>
    </source>
</evidence>
<evidence type="ECO:0000313" key="2">
    <source>
        <dbReference type="Proteomes" id="UP000886501"/>
    </source>
</evidence>
<name>A0ACB6Z5V2_THEGA</name>